<reference evidence="3" key="1">
    <citation type="submission" date="2017-02" db="EMBL/GenBank/DDBJ databases">
        <authorList>
            <person name="Varghese N."/>
            <person name="Submissions S."/>
        </authorList>
    </citation>
    <scope>NUCLEOTIDE SEQUENCE [LARGE SCALE GENOMIC DNA]</scope>
    <source>
        <strain evidence="3">DSM 22224</strain>
    </source>
</reference>
<evidence type="ECO:0000313" key="3">
    <source>
        <dbReference type="Proteomes" id="UP000190367"/>
    </source>
</evidence>
<organism evidence="2 3">
    <name type="scientific">Chitinophaga eiseniae</name>
    <dbReference type="NCBI Taxonomy" id="634771"/>
    <lineage>
        <taxon>Bacteria</taxon>
        <taxon>Pseudomonadati</taxon>
        <taxon>Bacteroidota</taxon>
        <taxon>Chitinophagia</taxon>
        <taxon>Chitinophagales</taxon>
        <taxon>Chitinophagaceae</taxon>
        <taxon>Chitinophaga</taxon>
    </lineage>
</organism>
<dbReference type="STRING" id="634771.SAMN04488128_1011551"/>
<dbReference type="OrthoDB" id="672208at2"/>
<dbReference type="Proteomes" id="UP000190367">
    <property type="component" value="Unassembled WGS sequence"/>
</dbReference>
<evidence type="ECO:0000256" key="1">
    <source>
        <dbReference type="SAM" id="Phobius"/>
    </source>
</evidence>
<sequence length="147" mass="16860">MEFVIALFESLGLYSDANGLGEHLRGLDLSCTGFTRTSLYNQVFIWLFVINTVVVVNYYYLFFNRRPWNKWWVWLVNVLVAALIVAYIAYAMPHNDLETNNICQQLSVTDNDCVGFATAAAIYSVIWSFIVSLIIKWKSGVNKKVPF</sequence>
<name>A0A1T4NE64_9BACT</name>
<dbReference type="AlphaFoldDB" id="A0A1T4NE64"/>
<dbReference type="EMBL" id="FUWZ01000001">
    <property type="protein sequence ID" value="SJZ77562.1"/>
    <property type="molecule type" value="Genomic_DNA"/>
</dbReference>
<gene>
    <name evidence="2" type="ORF">SAMN04488128_1011551</name>
</gene>
<dbReference type="RefSeq" id="WP_078668148.1">
    <property type="nucleotide sequence ID" value="NZ_FUWZ01000001.1"/>
</dbReference>
<evidence type="ECO:0000313" key="2">
    <source>
        <dbReference type="EMBL" id="SJZ77562.1"/>
    </source>
</evidence>
<feature type="transmembrane region" description="Helical" evidence="1">
    <location>
        <begin position="43"/>
        <end position="62"/>
    </location>
</feature>
<keyword evidence="3" id="KW-1185">Reference proteome</keyword>
<accession>A0A1T4NE64</accession>
<keyword evidence="1" id="KW-0812">Transmembrane</keyword>
<protein>
    <submittedName>
        <fullName evidence="2">Uncharacterized protein</fullName>
    </submittedName>
</protein>
<proteinExistence type="predicted"/>
<feature type="transmembrane region" description="Helical" evidence="1">
    <location>
        <begin position="71"/>
        <end position="90"/>
    </location>
</feature>
<keyword evidence="1" id="KW-1133">Transmembrane helix</keyword>
<keyword evidence="1" id="KW-0472">Membrane</keyword>
<feature type="transmembrane region" description="Helical" evidence="1">
    <location>
        <begin position="114"/>
        <end position="135"/>
    </location>
</feature>